<organism evidence="1 2">
    <name type="scientific">Rhizophagus irregularis (strain DAOM 181602 / DAOM 197198 / MUCL 43194)</name>
    <name type="common">Arbuscular mycorrhizal fungus</name>
    <name type="synonym">Glomus intraradices</name>
    <dbReference type="NCBI Taxonomy" id="747089"/>
    <lineage>
        <taxon>Eukaryota</taxon>
        <taxon>Fungi</taxon>
        <taxon>Fungi incertae sedis</taxon>
        <taxon>Mucoromycota</taxon>
        <taxon>Glomeromycotina</taxon>
        <taxon>Glomeromycetes</taxon>
        <taxon>Glomerales</taxon>
        <taxon>Glomeraceae</taxon>
        <taxon>Rhizophagus</taxon>
    </lineage>
</organism>
<dbReference type="Proteomes" id="UP000018888">
    <property type="component" value="Unassembled WGS sequence"/>
</dbReference>
<proteinExistence type="predicted"/>
<dbReference type="EMBL" id="AUPC02000044">
    <property type="protein sequence ID" value="POG76995.1"/>
    <property type="molecule type" value="Genomic_DNA"/>
</dbReference>
<evidence type="ECO:0000313" key="1">
    <source>
        <dbReference type="EMBL" id="POG76995.1"/>
    </source>
</evidence>
<name>A0A2P4QH75_RHIID</name>
<protein>
    <submittedName>
        <fullName evidence="1">Uncharacterized protein</fullName>
    </submittedName>
</protein>
<reference evidence="1 2" key="1">
    <citation type="journal article" date="2013" name="Proc. Natl. Acad. Sci. U.S.A.">
        <title>Genome of an arbuscular mycorrhizal fungus provides insight into the oldest plant symbiosis.</title>
        <authorList>
            <person name="Tisserant E."/>
            <person name="Malbreil M."/>
            <person name="Kuo A."/>
            <person name="Kohler A."/>
            <person name="Symeonidi A."/>
            <person name="Balestrini R."/>
            <person name="Charron P."/>
            <person name="Duensing N."/>
            <person name="Frei Dit Frey N."/>
            <person name="Gianinazzi-Pearson V."/>
            <person name="Gilbert L.B."/>
            <person name="Handa Y."/>
            <person name="Herr J.R."/>
            <person name="Hijri M."/>
            <person name="Koul R."/>
            <person name="Kawaguchi M."/>
            <person name="Krajinski F."/>
            <person name="Lammers P.J."/>
            <person name="Masclaux F.G."/>
            <person name="Murat C."/>
            <person name="Morin E."/>
            <person name="Ndikumana S."/>
            <person name="Pagni M."/>
            <person name="Petitpierre D."/>
            <person name="Requena N."/>
            <person name="Rosikiewicz P."/>
            <person name="Riley R."/>
            <person name="Saito K."/>
            <person name="San Clemente H."/>
            <person name="Shapiro H."/>
            <person name="van Tuinen D."/>
            <person name="Becard G."/>
            <person name="Bonfante P."/>
            <person name="Paszkowski U."/>
            <person name="Shachar-Hill Y.Y."/>
            <person name="Tuskan G.A."/>
            <person name="Young P.W."/>
            <person name="Sanders I.R."/>
            <person name="Henrissat B."/>
            <person name="Rensing S.A."/>
            <person name="Grigoriev I.V."/>
            <person name="Corradi N."/>
            <person name="Roux C."/>
            <person name="Martin F."/>
        </authorList>
    </citation>
    <scope>NUCLEOTIDE SEQUENCE [LARGE SCALE GENOMIC DNA]</scope>
    <source>
        <strain evidence="1 2">DAOM 197198</strain>
    </source>
</reference>
<dbReference type="SMR" id="A0A2P4QH75"/>
<gene>
    <name evidence="1" type="ORF">GLOIN_2v1871646</name>
</gene>
<keyword evidence="2" id="KW-1185">Reference proteome</keyword>
<reference evidence="1 2" key="2">
    <citation type="journal article" date="2018" name="New Phytol.">
        <title>High intraspecific genome diversity in the model arbuscular mycorrhizal symbiont Rhizophagus irregularis.</title>
        <authorList>
            <person name="Chen E.C.H."/>
            <person name="Morin E."/>
            <person name="Beaudet D."/>
            <person name="Noel J."/>
            <person name="Yildirir G."/>
            <person name="Ndikumana S."/>
            <person name="Charron P."/>
            <person name="St-Onge C."/>
            <person name="Giorgi J."/>
            <person name="Kruger M."/>
            <person name="Marton T."/>
            <person name="Ropars J."/>
            <person name="Grigoriev I.V."/>
            <person name="Hainaut M."/>
            <person name="Henrissat B."/>
            <person name="Roux C."/>
            <person name="Martin F."/>
            <person name="Corradi N."/>
        </authorList>
    </citation>
    <scope>NUCLEOTIDE SEQUENCE [LARGE SCALE GENOMIC DNA]</scope>
    <source>
        <strain evidence="1 2">DAOM 197198</strain>
    </source>
</reference>
<dbReference type="VEuPathDB" id="FungiDB:RhiirFUN_003714"/>
<accession>A0A2P4QH75</accession>
<evidence type="ECO:0000313" key="2">
    <source>
        <dbReference type="Proteomes" id="UP000018888"/>
    </source>
</evidence>
<dbReference type="AlphaFoldDB" id="A0A2P4QH75"/>
<sequence>MKCVDNDYKMIMDKYYDCFEEIYDKYLIDVVKRKNLWNIKKILGPNALFTPEKMLVRLDKRETLVPKLYYFITIFLTKLSSEVVSSIVKDLLQREKTAAEKNNEPIIIQSKADKIKIAEISKENDGLKGIVDLENRIWNLEADVTAKERIILEKTEENNLIWGKTEGAREKRG</sequence>
<comment type="caution">
    <text evidence="1">The sequence shown here is derived from an EMBL/GenBank/DDBJ whole genome shotgun (WGS) entry which is preliminary data.</text>
</comment>